<dbReference type="Gene3D" id="1.10.3720.10">
    <property type="entry name" value="MetI-like"/>
    <property type="match status" value="1"/>
</dbReference>
<organism evidence="9 10">
    <name type="scientific">Faecalicatena orotica</name>
    <dbReference type="NCBI Taxonomy" id="1544"/>
    <lineage>
        <taxon>Bacteria</taxon>
        <taxon>Bacillati</taxon>
        <taxon>Bacillota</taxon>
        <taxon>Clostridia</taxon>
        <taxon>Lachnospirales</taxon>
        <taxon>Lachnospiraceae</taxon>
        <taxon>Faecalicatena</taxon>
    </lineage>
</organism>
<dbReference type="GO" id="GO:0055085">
    <property type="term" value="P:transmembrane transport"/>
    <property type="evidence" value="ECO:0007669"/>
    <property type="project" value="InterPro"/>
</dbReference>
<dbReference type="GO" id="GO:0005886">
    <property type="term" value="C:plasma membrane"/>
    <property type="evidence" value="ECO:0007669"/>
    <property type="project" value="UniProtKB-SubCell"/>
</dbReference>
<comment type="subcellular location">
    <subcellularLocation>
        <location evidence="1 7">Cell membrane</location>
        <topology evidence="1 7">Multi-pass membrane protein</topology>
    </subcellularLocation>
</comment>
<feature type="transmembrane region" description="Helical" evidence="7">
    <location>
        <begin position="135"/>
        <end position="154"/>
    </location>
</feature>
<dbReference type="InterPro" id="IPR051393">
    <property type="entry name" value="ABC_transporter_permease"/>
</dbReference>
<feature type="transmembrane region" description="Helical" evidence="7">
    <location>
        <begin position="290"/>
        <end position="311"/>
    </location>
</feature>
<evidence type="ECO:0000259" key="8">
    <source>
        <dbReference type="PROSITE" id="PS50928"/>
    </source>
</evidence>
<evidence type="ECO:0000256" key="7">
    <source>
        <dbReference type="RuleBase" id="RU363032"/>
    </source>
</evidence>
<keyword evidence="5 7" id="KW-1133">Transmembrane helix</keyword>
<evidence type="ECO:0000313" key="9">
    <source>
        <dbReference type="EMBL" id="PWJ31943.1"/>
    </source>
</evidence>
<comment type="similarity">
    <text evidence="7">Belongs to the binding-protein-dependent transport system permease family.</text>
</comment>
<proteinExistence type="inferred from homology"/>
<keyword evidence="6 7" id="KW-0472">Membrane</keyword>
<protein>
    <submittedName>
        <fullName evidence="9">Carbohydrate ABC transporter membrane protein 1 (CUT1 family)</fullName>
    </submittedName>
</protein>
<dbReference type="InterPro" id="IPR000515">
    <property type="entry name" value="MetI-like"/>
</dbReference>
<feature type="transmembrane region" description="Helical" evidence="7">
    <location>
        <begin position="100"/>
        <end position="123"/>
    </location>
</feature>
<keyword evidence="2 7" id="KW-0813">Transport</keyword>
<accession>A0A2Y9BC08</accession>
<name>A0A2Y9BC08_9FIRM</name>
<keyword evidence="3" id="KW-1003">Cell membrane</keyword>
<evidence type="ECO:0000256" key="3">
    <source>
        <dbReference type="ARBA" id="ARBA00022475"/>
    </source>
</evidence>
<evidence type="ECO:0000256" key="5">
    <source>
        <dbReference type="ARBA" id="ARBA00022989"/>
    </source>
</evidence>
<dbReference type="EMBL" id="QGDL01000001">
    <property type="protein sequence ID" value="PWJ31943.1"/>
    <property type="molecule type" value="Genomic_DNA"/>
</dbReference>
<dbReference type="InterPro" id="IPR035906">
    <property type="entry name" value="MetI-like_sf"/>
</dbReference>
<evidence type="ECO:0000256" key="6">
    <source>
        <dbReference type="ARBA" id="ARBA00023136"/>
    </source>
</evidence>
<comment type="caution">
    <text evidence="9">The sequence shown here is derived from an EMBL/GenBank/DDBJ whole genome shotgun (WGS) entry which is preliminary data.</text>
</comment>
<dbReference type="Proteomes" id="UP000245845">
    <property type="component" value="Unassembled WGS sequence"/>
</dbReference>
<dbReference type="PANTHER" id="PTHR30193">
    <property type="entry name" value="ABC TRANSPORTER PERMEASE PROTEIN"/>
    <property type="match status" value="1"/>
</dbReference>
<keyword evidence="10" id="KW-1185">Reference proteome</keyword>
<evidence type="ECO:0000256" key="4">
    <source>
        <dbReference type="ARBA" id="ARBA00022692"/>
    </source>
</evidence>
<feature type="transmembrane region" description="Helical" evidence="7">
    <location>
        <begin position="232"/>
        <end position="255"/>
    </location>
</feature>
<evidence type="ECO:0000313" key="10">
    <source>
        <dbReference type="Proteomes" id="UP000245845"/>
    </source>
</evidence>
<reference evidence="9 10" key="1">
    <citation type="submission" date="2018-05" db="EMBL/GenBank/DDBJ databases">
        <title>The Hungate 1000. A catalogue of reference genomes from the rumen microbiome.</title>
        <authorList>
            <person name="Kelly W."/>
        </authorList>
    </citation>
    <scope>NUCLEOTIDE SEQUENCE [LARGE SCALE GENOMIC DNA]</scope>
    <source>
        <strain evidence="9 10">NLAE-zl-C242</strain>
    </source>
</reference>
<sequence>MRKDRQTQGAYDRICPAGGLASKGRPKYKNPLMPPGRRIFGYLSIPVGVYLFIVVVPTLFAFGYSFFEWSGGPGKKFIGLDNYIQLLHDKTFWLSFKNTMLFTVLMVAGQVGIAFIFTLFFTMKWVKFVELHRRVMYFPSIIAAVVIGLMWQLIYNNDFGILNHFLRASGLDGWIKPWLDDPKIAMLSVAVPVIWQFIGYYLVLLMGAVATIPKDILEVAEIDGATGFKRSLYITIPLIWDILKICLMICFAGSFKAFDHIMVMTGGGPGRATSVLSLYNYDTSFVQMKMGYASAMAVVILVVSMTLTIGIQRLMEGKANDH</sequence>
<evidence type="ECO:0000256" key="1">
    <source>
        <dbReference type="ARBA" id="ARBA00004651"/>
    </source>
</evidence>
<evidence type="ECO:0000256" key="2">
    <source>
        <dbReference type="ARBA" id="ARBA00022448"/>
    </source>
</evidence>
<feature type="transmembrane region" description="Helical" evidence="7">
    <location>
        <begin position="39"/>
        <end position="67"/>
    </location>
</feature>
<dbReference type="RefSeq" id="WP_207657838.1">
    <property type="nucleotide sequence ID" value="NZ_BAAACK010000007.1"/>
</dbReference>
<dbReference type="AlphaFoldDB" id="A0A2Y9BC08"/>
<keyword evidence="4 7" id="KW-0812">Transmembrane</keyword>
<dbReference type="Pfam" id="PF00528">
    <property type="entry name" value="BPD_transp_1"/>
    <property type="match status" value="1"/>
</dbReference>
<feature type="domain" description="ABC transmembrane type-1" evidence="8">
    <location>
        <begin position="96"/>
        <end position="311"/>
    </location>
</feature>
<dbReference type="PROSITE" id="PS50928">
    <property type="entry name" value="ABC_TM1"/>
    <property type="match status" value="1"/>
</dbReference>
<dbReference type="CDD" id="cd06261">
    <property type="entry name" value="TM_PBP2"/>
    <property type="match status" value="1"/>
</dbReference>
<dbReference type="PANTHER" id="PTHR30193:SF41">
    <property type="entry name" value="DIACETYLCHITOBIOSE UPTAKE SYSTEM PERMEASE PROTEIN NGCF"/>
    <property type="match status" value="1"/>
</dbReference>
<feature type="transmembrane region" description="Helical" evidence="7">
    <location>
        <begin position="184"/>
        <end position="212"/>
    </location>
</feature>
<dbReference type="SUPFAM" id="SSF161098">
    <property type="entry name" value="MetI-like"/>
    <property type="match status" value="1"/>
</dbReference>
<gene>
    <name evidence="9" type="ORF">A8806_101230</name>
</gene>